<protein>
    <submittedName>
        <fullName evidence="1">Uncharacterized protein</fullName>
    </submittedName>
</protein>
<dbReference type="AlphaFoldDB" id="A0A8J5NSD2"/>
<evidence type="ECO:0000313" key="2">
    <source>
        <dbReference type="Proteomes" id="UP000694050"/>
    </source>
</evidence>
<dbReference type="EMBL" id="JAELUQ010000009">
    <property type="protein sequence ID" value="KAG7408568.1"/>
    <property type="molecule type" value="Genomic_DNA"/>
</dbReference>
<sequence>MVNLNERMNGPRFRDIEAWDAIKVRDFEYAINLLVSGEWKLYDELEDSWGSLDARIGGERCHETALLALILRCIIITYLKEKALLEEFKELVIDYRTRHAQDKRWTKVFKVQDIYVEASDRYKHIIESVSNFIGPDWATFIGSARTLASFSVLSTMECGLTVRYRRMGDVLVATSEEQRAAGLGTYYDAKYLLRTTFTHISFKLIETLSAQIMPKGVPQTAFGEWPRVCETLPEQAREMFHFSEAKKFHPRHKDCHIIVGSFSASMQILIRLCWLYKIPITLCMPRLRYEKPTDGAVSMVTYKLTSAPIQTYVTVDEVVEASNCMYQESQPGRFLSSGNDDEYLKALERADVVHLLSLYGFAHREYPPETKNGAFDLATLQSSICEGIVQPAESSLDGINSGQDNNLSLLSLSVACGKVASRHDLKDAVLAHQRNNQYDATKKDCYQMQCKPIPFTFDHIDILTPSHEQAKWATILKKHRDTTEPVYEHLLR</sequence>
<comment type="caution">
    <text evidence="1">The sequence shown here is derived from an EMBL/GenBank/DDBJ whole genome shotgun (WGS) entry which is preliminary data.</text>
</comment>
<name>A0A8J5NSD2_FUSOX</name>
<organism evidence="1 2">
    <name type="scientific">Fusarium oxysporum f. sp. rapae</name>
    <dbReference type="NCBI Taxonomy" id="485398"/>
    <lineage>
        <taxon>Eukaryota</taxon>
        <taxon>Fungi</taxon>
        <taxon>Dikarya</taxon>
        <taxon>Ascomycota</taxon>
        <taxon>Pezizomycotina</taxon>
        <taxon>Sordariomycetes</taxon>
        <taxon>Hypocreomycetidae</taxon>
        <taxon>Hypocreales</taxon>
        <taxon>Nectriaceae</taxon>
        <taxon>Fusarium</taxon>
        <taxon>Fusarium oxysporum species complex</taxon>
    </lineage>
</organism>
<evidence type="ECO:0000313" key="1">
    <source>
        <dbReference type="EMBL" id="KAG7408568.1"/>
    </source>
</evidence>
<gene>
    <name evidence="1" type="ORF">Forpe1208_v012400</name>
</gene>
<reference evidence="1" key="1">
    <citation type="submission" date="2021-04" db="EMBL/GenBank/DDBJ databases">
        <title>First draft genome resource for Brassicaceae pathogens Fusarium oxysporum f. sp. raphani and Fusarium oxysporum f. sp. rapae.</title>
        <authorList>
            <person name="Asai S."/>
        </authorList>
    </citation>
    <scope>NUCLEOTIDE SEQUENCE</scope>
    <source>
        <strain evidence="1">Tf1208</strain>
    </source>
</reference>
<dbReference type="Proteomes" id="UP000694050">
    <property type="component" value="Unassembled WGS sequence"/>
</dbReference>
<proteinExistence type="predicted"/>
<accession>A0A8J5NSD2</accession>